<name>A0A8S1CLJ4_9INSE</name>
<keyword evidence="3" id="KW-1185">Reference proteome</keyword>
<feature type="region of interest" description="Disordered" evidence="1">
    <location>
        <begin position="212"/>
        <end position="252"/>
    </location>
</feature>
<evidence type="ECO:0000313" key="3">
    <source>
        <dbReference type="Proteomes" id="UP000494165"/>
    </source>
</evidence>
<reference evidence="2 3" key="1">
    <citation type="submission" date="2020-04" db="EMBL/GenBank/DDBJ databases">
        <authorList>
            <person name="Alioto T."/>
            <person name="Alioto T."/>
            <person name="Gomez Garrido J."/>
        </authorList>
    </citation>
    <scope>NUCLEOTIDE SEQUENCE [LARGE SCALE GENOMIC DNA]</scope>
</reference>
<sequence length="252" mass="28451">MSWEKLILRKIRISTSDTARQCPQSEVDDVWQILEKPASRLMDAQPDLKEHVPSHLLLSGLHGRRRRRNIKPSPEMPRIEGTPRGAFVPHPKRESSSGSWNEVIKQNDDAQPEPIQEFQQEPEDPNPGHSSQTNKVLLEVGHFRSSARTRGAGRGRRRGVGLGALDQPHRLLPSISVAMPMLLCRNASPPLGLLSNECQWHTAANYSKFTGKSQSWMEARRDKERNVDFLQETVQDSESQQSSESGKTDARK</sequence>
<dbReference type="AlphaFoldDB" id="A0A8S1CLJ4"/>
<evidence type="ECO:0000256" key="1">
    <source>
        <dbReference type="SAM" id="MobiDB-lite"/>
    </source>
</evidence>
<gene>
    <name evidence="2" type="ORF">CLODIP_2_CD10730</name>
</gene>
<evidence type="ECO:0000313" key="2">
    <source>
        <dbReference type="EMBL" id="CAB3370394.1"/>
    </source>
</evidence>
<dbReference type="EMBL" id="CADEPI010000052">
    <property type="protein sequence ID" value="CAB3370394.1"/>
    <property type="molecule type" value="Genomic_DNA"/>
</dbReference>
<dbReference type="Proteomes" id="UP000494165">
    <property type="component" value="Unassembled WGS sequence"/>
</dbReference>
<feature type="compositionally biased region" description="Basic and acidic residues" evidence="1">
    <location>
        <begin position="218"/>
        <end position="227"/>
    </location>
</feature>
<protein>
    <submittedName>
        <fullName evidence="2">Uncharacterized protein</fullName>
    </submittedName>
</protein>
<organism evidence="2 3">
    <name type="scientific">Cloeon dipterum</name>
    <dbReference type="NCBI Taxonomy" id="197152"/>
    <lineage>
        <taxon>Eukaryota</taxon>
        <taxon>Metazoa</taxon>
        <taxon>Ecdysozoa</taxon>
        <taxon>Arthropoda</taxon>
        <taxon>Hexapoda</taxon>
        <taxon>Insecta</taxon>
        <taxon>Pterygota</taxon>
        <taxon>Palaeoptera</taxon>
        <taxon>Ephemeroptera</taxon>
        <taxon>Pisciforma</taxon>
        <taxon>Baetidae</taxon>
        <taxon>Cloeon</taxon>
    </lineage>
</organism>
<proteinExistence type="predicted"/>
<feature type="region of interest" description="Disordered" evidence="1">
    <location>
        <begin position="54"/>
        <end position="103"/>
    </location>
</feature>
<accession>A0A8S1CLJ4</accession>
<comment type="caution">
    <text evidence="2">The sequence shown here is derived from an EMBL/GenBank/DDBJ whole genome shotgun (WGS) entry which is preliminary data.</text>
</comment>